<evidence type="ECO:0000259" key="9">
    <source>
        <dbReference type="Pfam" id="PF00281"/>
    </source>
</evidence>
<dbReference type="PIRSF" id="PIRSF002161">
    <property type="entry name" value="Ribosomal_L5"/>
    <property type="match status" value="1"/>
</dbReference>
<dbReference type="GO" id="GO:1990904">
    <property type="term" value="C:ribonucleoprotein complex"/>
    <property type="evidence" value="ECO:0007669"/>
    <property type="project" value="UniProtKB-KW"/>
</dbReference>
<dbReference type="EMBL" id="JACQPB010000019">
    <property type="protein sequence ID" value="MBI4210136.1"/>
    <property type="molecule type" value="Genomic_DNA"/>
</dbReference>
<reference evidence="11" key="1">
    <citation type="submission" date="2020-07" db="EMBL/GenBank/DDBJ databases">
        <title>Huge and variable diversity of episymbiotic CPR bacteria and DPANN archaea in groundwater ecosystems.</title>
        <authorList>
            <person name="He C.Y."/>
            <person name="Keren R."/>
            <person name="Whittaker M."/>
            <person name="Farag I.F."/>
            <person name="Doudna J."/>
            <person name="Cate J.H.D."/>
            <person name="Banfield J.F."/>
        </authorList>
    </citation>
    <scope>NUCLEOTIDE SEQUENCE</scope>
    <source>
        <strain evidence="11">NC_groundwater_1296_Ag_S-0.2um_52_80</strain>
    </source>
</reference>
<dbReference type="InterPro" id="IPR022803">
    <property type="entry name" value="Ribosomal_uL5_dom_sf"/>
</dbReference>
<dbReference type="InterPro" id="IPR002132">
    <property type="entry name" value="Ribosomal_uL5"/>
</dbReference>
<dbReference type="InterPro" id="IPR022804">
    <property type="entry name" value="Ribosomal_uL5_arc"/>
</dbReference>
<keyword evidence="4 7" id="KW-0694">RNA-binding</keyword>
<dbReference type="Pfam" id="PF00673">
    <property type="entry name" value="Ribosomal_L5_C"/>
    <property type="match status" value="1"/>
</dbReference>
<evidence type="ECO:0000259" key="10">
    <source>
        <dbReference type="Pfam" id="PF00673"/>
    </source>
</evidence>
<accession>A0A8T3YLE8</accession>
<gene>
    <name evidence="7" type="primary">rpl5</name>
    <name evidence="11" type="ORF">HY544_01340</name>
</gene>
<evidence type="ECO:0000313" key="12">
    <source>
        <dbReference type="Proteomes" id="UP000732298"/>
    </source>
</evidence>
<sequence>MPDAGSLDSGKRAGNENAMRKIRIEKVTVNIGVGKTGEELDKASKILQSITSAKPVLTQCKVKQPTWGIREGLTIGTKVTLRGEGAERFLKDALAAKDNRISMKSFDKQGNFGFGVKEYIDLPRVKYDPKLGIRGFDVLVTLERPGFRVKRRKLGKTPVSKRHRIGPEDAADFMRQKFGVEVA</sequence>
<dbReference type="GO" id="GO:0000049">
    <property type="term" value="F:tRNA binding"/>
    <property type="evidence" value="ECO:0007669"/>
    <property type="project" value="UniProtKB-UniRule"/>
</dbReference>
<keyword evidence="5 7" id="KW-0689">Ribosomal protein</keyword>
<dbReference type="GO" id="GO:0006412">
    <property type="term" value="P:translation"/>
    <property type="evidence" value="ECO:0007669"/>
    <property type="project" value="UniProtKB-UniRule"/>
</dbReference>
<dbReference type="GO" id="GO:0003735">
    <property type="term" value="F:structural constituent of ribosome"/>
    <property type="evidence" value="ECO:0007669"/>
    <property type="project" value="InterPro"/>
</dbReference>
<dbReference type="InterPro" id="IPR031309">
    <property type="entry name" value="Ribosomal_uL5_C"/>
</dbReference>
<dbReference type="InterPro" id="IPR057266">
    <property type="entry name" value="Ribosomal_uL5_euk/arc-type"/>
</dbReference>
<evidence type="ECO:0000256" key="4">
    <source>
        <dbReference type="ARBA" id="ARBA00022884"/>
    </source>
</evidence>
<keyword evidence="3 7" id="KW-0699">rRNA-binding</keyword>
<evidence type="ECO:0000256" key="1">
    <source>
        <dbReference type="ARBA" id="ARBA00008553"/>
    </source>
</evidence>
<feature type="domain" description="Large ribosomal subunit protein uL5 N-terminal" evidence="9">
    <location>
        <begin position="17"/>
        <end position="70"/>
    </location>
</feature>
<dbReference type="SUPFAM" id="SSF55282">
    <property type="entry name" value="RL5-like"/>
    <property type="match status" value="1"/>
</dbReference>
<proteinExistence type="inferred from homology"/>
<evidence type="ECO:0000256" key="3">
    <source>
        <dbReference type="ARBA" id="ARBA00022730"/>
    </source>
</evidence>
<dbReference type="Proteomes" id="UP000732298">
    <property type="component" value="Unassembled WGS sequence"/>
</dbReference>
<dbReference type="AlphaFoldDB" id="A0A8T3YLE8"/>
<dbReference type="GO" id="GO:0019843">
    <property type="term" value="F:rRNA binding"/>
    <property type="evidence" value="ECO:0007669"/>
    <property type="project" value="UniProtKB-UniRule"/>
</dbReference>
<dbReference type="NCBIfam" id="NF003258">
    <property type="entry name" value="PRK04219.1"/>
    <property type="match status" value="1"/>
</dbReference>
<comment type="subunit">
    <text evidence="7">Part of the 50S ribosomal subunit; contacts the 5S rRNA and probably tRNA. Forms a bridge to the 30S subunit in the 70S ribosome.</text>
</comment>
<dbReference type="HAMAP" id="MF_01333_A">
    <property type="entry name" value="Ribosomal_uL5_A"/>
    <property type="match status" value="1"/>
</dbReference>
<organism evidence="11 12">
    <name type="scientific">Candidatus Iainarchaeum sp</name>
    <dbReference type="NCBI Taxonomy" id="3101447"/>
    <lineage>
        <taxon>Archaea</taxon>
        <taxon>Candidatus Iainarchaeota</taxon>
        <taxon>Candidatus Iainarchaeia</taxon>
        <taxon>Candidatus Iainarchaeales</taxon>
        <taxon>Candidatus Iainarchaeaceae</taxon>
        <taxon>Candidatus Iainarchaeum</taxon>
    </lineage>
</organism>
<evidence type="ECO:0000313" key="11">
    <source>
        <dbReference type="EMBL" id="MBI4210136.1"/>
    </source>
</evidence>
<evidence type="ECO:0000256" key="7">
    <source>
        <dbReference type="HAMAP-Rule" id="MF_01333"/>
    </source>
</evidence>
<dbReference type="FunFam" id="3.30.1440.10:FF:000002">
    <property type="entry name" value="60S ribosomal protein L11"/>
    <property type="match status" value="1"/>
</dbReference>
<comment type="function">
    <text evidence="7">This is 1 of the proteins that bind and probably mediate the attachment of the 5S RNA into the large ribosomal subunit, where it forms part of the central protuberance. In the 70S ribosome it contacts protein S13 of the 30S subunit (bridge B1b), connecting the 2 subunits; this bridge is implicated in subunit movement. May contact the P site tRNA; the 5S rRNA and some of its associated proteins might help stabilize positioning of ribosome-bound tRNAs.</text>
</comment>
<evidence type="ECO:0000256" key="5">
    <source>
        <dbReference type="ARBA" id="ARBA00022980"/>
    </source>
</evidence>
<name>A0A8T3YLE8_9ARCH</name>
<dbReference type="GO" id="GO:0005840">
    <property type="term" value="C:ribosome"/>
    <property type="evidence" value="ECO:0007669"/>
    <property type="project" value="UniProtKB-KW"/>
</dbReference>
<dbReference type="Pfam" id="PF00281">
    <property type="entry name" value="Ribosomal_L5"/>
    <property type="match status" value="1"/>
</dbReference>
<comment type="caution">
    <text evidence="11">The sequence shown here is derived from an EMBL/GenBank/DDBJ whole genome shotgun (WGS) entry which is preliminary data.</text>
</comment>
<keyword evidence="6 7" id="KW-0687">Ribonucleoprotein</keyword>
<dbReference type="Gene3D" id="3.30.1440.10">
    <property type="match status" value="1"/>
</dbReference>
<protein>
    <recommendedName>
        <fullName evidence="7">Large ribosomal subunit protein uL5</fullName>
    </recommendedName>
</protein>
<dbReference type="InterPro" id="IPR031310">
    <property type="entry name" value="Ribosomal_uL5_N"/>
</dbReference>
<dbReference type="PANTHER" id="PTHR11994">
    <property type="entry name" value="60S RIBOSOMAL PROTEIN L11-RELATED"/>
    <property type="match status" value="1"/>
</dbReference>
<comment type="similarity">
    <text evidence="1 7 8">Belongs to the universal ribosomal protein uL5 family.</text>
</comment>
<feature type="domain" description="Large ribosomal subunit protein uL5 C-terminal" evidence="10">
    <location>
        <begin position="75"/>
        <end position="149"/>
    </location>
</feature>
<evidence type="ECO:0000256" key="2">
    <source>
        <dbReference type="ARBA" id="ARBA00022555"/>
    </source>
</evidence>
<evidence type="ECO:0000256" key="6">
    <source>
        <dbReference type="ARBA" id="ARBA00023274"/>
    </source>
</evidence>
<keyword evidence="2 7" id="KW-0820">tRNA-binding</keyword>
<evidence type="ECO:0000256" key="8">
    <source>
        <dbReference type="RuleBase" id="RU003930"/>
    </source>
</evidence>